<dbReference type="AlphaFoldDB" id="A0A4Q2K3E6"/>
<dbReference type="Pfam" id="PF05065">
    <property type="entry name" value="Phage_capsid"/>
    <property type="match status" value="1"/>
</dbReference>
<comment type="caution">
    <text evidence="4">The sequence shown here is derived from an EMBL/GenBank/DDBJ whole genome shotgun (WGS) entry which is preliminary data.</text>
</comment>
<dbReference type="InterPro" id="IPR024455">
    <property type="entry name" value="Phage_capsid"/>
</dbReference>
<evidence type="ECO:0000313" key="5">
    <source>
        <dbReference type="Proteomes" id="UP000293345"/>
    </source>
</evidence>
<sequence>MTLEELIAELQALIDQCSDGTEPTEEDAARMAELTDEINQRRAAGEQAAQTRAAAVANARAAIDAGRAQRIDSVPLARSANIAGVSGAAYDVTDYDQAERRAWVKGLAERSGIQLVGGTALTDAERAAQRHAIEQRAEFTMTTANTDSLVPVTVQNEIISLIDNTAVLFGDISRTTMSGQVEFPRHKSIKKGDAAKTEEGAAPTDIEENDFDTVPLVGTEIKKTVEMSRKMATQSLPGFEQYIISEVSARLSVACNAFVHEKLADENYGIATANKIQTAAAKDLTKADIVKMLSLLRSYGNAAAKGIIIYANNNTIWNQIAMLEDANGRSYFANEATDDPTVQGRIFGKVVKQDDSIADNVIKAGFPDLFKGNMFDGPDVTPYVQPRTQKRCFDGYVLFDGVLAVPEAFAQLTIKQA</sequence>
<organism evidence="4 5">
    <name type="scientific">Senegalimassilia faecalis</name>
    <dbReference type="NCBI Taxonomy" id="2509433"/>
    <lineage>
        <taxon>Bacteria</taxon>
        <taxon>Bacillati</taxon>
        <taxon>Actinomycetota</taxon>
        <taxon>Coriobacteriia</taxon>
        <taxon>Coriobacteriales</taxon>
        <taxon>Coriobacteriaceae</taxon>
        <taxon>Senegalimassilia</taxon>
    </lineage>
</organism>
<accession>A0A4Q2K3E6</accession>
<protein>
    <submittedName>
        <fullName evidence="4">Phage major capsid protein</fullName>
    </submittedName>
</protein>
<reference evidence="4 5" key="1">
    <citation type="submission" date="2019-01" db="EMBL/GenBank/DDBJ databases">
        <title>Senegalimassilia sp. nov. KGMB04484 isolated human feces.</title>
        <authorList>
            <person name="Han K.-I."/>
            <person name="Kim J.-S."/>
            <person name="Lee K.C."/>
            <person name="Suh M.K."/>
            <person name="Eom M.K."/>
            <person name="Lee J.H."/>
            <person name="Park S.-H."/>
            <person name="Kang S.W."/>
            <person name="Park J.-E."/>
            <person name="Oh B.S."/>
            <person name="Yu S.Y."/>
            <person name="Choi S.-H."/>
            <person name="Lee D.H."/>
            <person name="Yoon H."/>
            <person name="Kim B.-Y."/>
            <person name="Lee J.H."/>
            <person name="Lee J.-S."/>
        </authorList>
    </citation>
    <scope>NUCLEOTIDE SEQUENCE [LARGE SCALE GENOMIC DNA]</scope>
    <source>
        <strain evidence="4 5">KGMB04484</strain>
    </source>
</reference>
<keyword evidence="5" id="KW-1185">Reference proteome</keyword>
<dbReference type="InterPro" id="IPR054612">
    <property type="entry name" value="Phage_capsid-like_C"/>
</dbReference>
<comment type="subcellular location">
    <subcellularLocation>
        <location evidence="1">Virion</location>
    </subcellularLocation>
</comment>
<feature type="region of interest" description="Disordered" evidence="2">
    <location>
        <begin position="188"/>
        <end position="207"/>
    </location>
</feature>
<name>A0A4Q2K3E6_9ACTN</name>
<dbReference type="EMBL" id="SDPW01000001">
    <property type="protein sequence ID" value="RXZ54890.1"/>
    <property type="molecule type" value="Genomic_DNA"/>
</dbReference>
<dbReference type="NCBIfam" id="TIGR01554">
    <property type="entry name" value="major_cap_HK97"/>
    <property type="match status" value="1"/>
</dbReference>
<proteinExistence type="predicted"/>
<evidence type="ECO:0000259" key="3">
    <source>
        <dbReference type="Pfam" id="PF05065"/>
    </source>
</evidence>
<feature type="domain" description="Phage capsid-like C-terminal" evidence="3">
    <location>
        <begin position="149"/>
        <end position="412"/>
    </location>
</feature>
<evidence type="ECO:0000313" key="4">
    <source>
        <dbReference type="EMBL" id="RXZ54890.1"/>
    </source>
</evidence>
<dbReference type="SUPFAM" id="SSF56563">
    <property type="entry name" value="Major capsid protein gp5"/>
    <property type="match status" value="1"/>
</dbReference>
<dbReference type="RefSeq" id="WP_129425715.1">
    <property type="nucleotide sequence ID" value="NZ_SDPW01000001.1"/>
</dbReference>
<evidence type="ECO:0000256" key="2">
    <source>
        <dbReference type="SAM" id="MobiDB-lite"/>
    </source>
</evidence>
<dbReference type="OrthoDB" id="3196439at2"/>
<feature type="compositionally biased region" description="Basic and acidic residues" evidence="2">
    <location>
        <begin position="190"/>
        <end position="199"/>
    </location>
</feature>
<evidence type="ECO:0000256" key="1">
    <source>
        <dbReference type="ARBA" id="ARBA00004328"/>
    </source>
</evidence>
<dbReference type="Proteomes" id="UP000293345">
    <property type="component" value="Unassembled WGS sequence"/>
</dbReference>
<gene>
    <name evidence="4" type="ORF">ET524_10645</name>
</gene>